<feature type="domain" description="Activator of Hsp90 ATPase homologue 1/2-like C-terminal" evidence="2">
    <location>
        <begin position="57"/>
        <end position="186"/>
    </location>
</feature>
<dbReference type="Proteomes" id="UP000605992">
    <property type="component" value="Unassembled WGS sequence"/>
</dbReference>
<dbReference type="Pfam" id="PF08327">
    <property type="entry name" value="AHSA1"/>
    <property type="match status" value="1"/>
</dbReference>
<protein>
    <submittedName>
        <fullName evidence="3">Activator of HSP90 ATPase</fullName>
    </submittedName>
</protein>
<dbReference type="CDD" id="cd08898">
    <property type="entry name" value="SRPBCC_CalC_Aha1-like_5"/>
    <property type="match status" value="1"/>
</dbReference>
<dbReference type="InterPro" id="IPR023393">
    <property type="entry name" value="START-like_dom_sf"/>
</dbReference>
<evidence type="ECO:0000313" key="3">
    <source>
        <dbReference type="EMBL" id="GII51967.1"/>
    </source>
</evidence>
<dbReference type="Gene3D" id="3.30.530.20">
    <property type="match status" value="1"/>
</dbReference>
<dbReference type="EMBL" id="BOOR01000004">
    <property type="protein sequence ID" value="GII51967.1"/>
    <property type="molecule type" value="Genomic_DNA"/>
</dbReference>
<accession>A0A8J3XRF3</accession>
<proteinExistence type="inferred from homology"/>
<reference evidence="3" key="1">
    <citation type="submission" date="2021-01" db="EMBL/GenBank/DDBJ databases">
        <title>Whole genome shotgun sequence of Planotetraspora thailandica NBRC 104271.</title>
        <authorList>
            <person name="Komaki H."/>
            <person name="Tamura T."/>
        </authorList>
    </citation>
    <scope>NUCLEOTIDE SEQUENCE</scope>
    <source>
        <strain evidence="3">NBRC 104271</strain>
    </source>
</reference>
<sequence>MPLSIEVAALPCVGLAVVTQHKVADGRRGGYSHAQPMVAYWRSLVEFGKLEREIRIDAAPEIVFDVVSRPEHIKMWWPDDASFEPAPGAVGELVFGAHAAVEPITVVDVDPPRKFAFHWIASDGQLPDADNSLLVTFELEPSGDGTILRLTESGWREKGWEAAVLEEAFHDHERGWDMFLPRLRSYAPSVVAQ</sequence>
<dbReference type="InterPro" id="IPR013538">
    <property type="entry name" value="ASHA1/2-like_C"/>
</dbReference>
<organism evidence="3 4">
    <name type="scientific">Planotetraspora thailandica</name>
    <dbReference type="NCBI Taxonomy" id="487172"/>
    <lineage>
        <taxon>Bacteria</taxon>
        <taxon>Bacillati</taxon>
        <taxon>Actinomycetota</taxon>
        <taxon>Actinomycetes</taxon>
        <taxon>Streptosporangiales</taxon>
        <taxon>Streptosporangiaceae</taxon>
        <taxon>Planotetraspora</taxon>
    </lineage>
</organism>
<evidence type="ECO:0000313" key="4">
    <source>
        <dbReference type="Proteomes" id="UP000605992"/>
    </source>
</evidence>
<dbReference type="SUPFAM" id="SSF55961">
    <property type="entry name" value="Bet v1-like"/>
    <property type="match status" value="1"/>
</dbReference>
<name>A0A8J3XRF3_9ACTN</name>
<gene>
    <name evidence="3" type="ORF">Pth03_03560</name>
</gene>
<comment type="similarity">
    <text evidence="1">Belongs to the AHA1 family.</text>
</comment>
<keyword evidence="4" id="KW-1185">Reference proteome</keyword>
<evidence type="ECO:0000256" key="1">
    <source>
        <dbReference type="ARBA" id="ARBA00006817"/>
    </source>
</evidence>
<evidence type="ECO:0000259" key="2">
    <source>
        <dbReference type="Pfam" id="PF08327"/>
    </source>
</evidence>
<comment type="caution">
    <text evidence="3">The sequence shown here is derived from an EMBL/GenBank/DDBJ whole genome shotgun (WGS) entry which is preliminary data.</text>
</comment>
<dbReference type="AlphaFoldDB" id="A0A8J3XRF3"/>